<keyword evidence="3" id="KW-0969">Cilium</keyword>
<feature type="signal peptide" evidence="1">
    <location>
        <begin position="1"/>
        <end position="22"/>
    </location>
</feature>
<gene>
    <name evidence="3" type="ORF">ABDJ38_06375</name>
</gene>
<dbReference type="Proteomes" id="UP001484535">
    <property type="component" value="Unassembled WGS sequence"/>
</dbReference>
<dbReference type="Gene3D" id="2.30.30.760">
    <property type="match status" value="1"/>
</dbReference>
<comment type="caution">
    <text evidence="3">The sequence shown here is derived from an EMBL/GenBank/DDBJ whole genome shotgun (WGS) entry which is preliminary data.</text>
</comment>
<keyword evidence="1" id="KW-0732">Signal</keyword>
<reference evidence="3 4" key="1">
    <citation type="submission" date="2024-05" db="EMBL/GenBank/DDBJ databases">
        <authorList>
            <person name="Park S."/>
        </authorList>
    </citation>
    <scope>NUCLEOTIDE SEQUENCE [LARGE SCALE GENOMIC DNA]</scope>
    <source>
        <strain evidence="3 4">DGU5</strain>
    </source>
</reference>
<accession>A0ABV0CVA5</accession>
<proteinExistence type="predicted"/>
<evidence type="ECO:0000313" key="3">
    <source>
        <dbReference type="EMBL" id="MEN7536793.1"/>
    </source>
</evidence>
<keyword evidence="4" id="KW-1185">Reference proteome</keyword>
<evidence type="ECO:0000259" key="2">
    <source>
        <dbReference type="Pfam" id="PF13144"/>
    </source>
</evidence>
<evidence type="ECO:0000313" key="4">
    <source>
        <dbReference type="Proteomes" id="UP001484535"/>
    </source>
</evidence>
<dbReference type="Pfam" id="PF13144">
    <property type="entry name" value="ChapFlgA"/>
    <property type="match status" value="1"/>
</dbReference>
<keyword evidence="3" id="KW-0282">Flagellum</keyword>
<dbReference type="InterPro" id="IPR017585">
    <property type="entry name" value="SAF_FlgA"/>
</dbReference>
<keyword evidence="3" id="KW-0966">Cell projection</keyword>
<organism evidence="3 4">
    <name type="scientific">Aurantiacibacter flavus</name>
    <dbReference type="NCBI Taxonomy" id="3145232"/>
    <lineage>
        <taxon>Bacteria</taxon>
        <taxon>Pseudomonadati</taxon>
        <taxon>Pseudomonadota</taxon>
        <taxon>Alphaproteobacteria</taxon>
        <taxon>Sphingomonadales</taxon>
        <taxon>Erythrobacteraceae</taxon>
        <taxon>Aurantiacibacter</taxon>
    </lineage>
</organism>
<sequence length="171" mass="18082">MRRHYLIAAATTLATLATTSVAASNFHDLATIDTAVARFAGAQIGQSGGAQSPVDRQMRLARCAAPLALDWYGAGETAVRVTCPGSWHIFVPIMRTRASVAAVEEAPAISRRDLLRVEAGGAGFRVSRSGEALEEGQVGEAIRVKIDDGTRQGRVVMARVVEAGLVRVAVR</sequence>
<protein>
    <submittedName>
        <fullName evidence="3">Flagella basal body P-ring formation protein FlgA</fullName>
    </submittedName>
</protein>
<name>A0ABV0CVA5_9SPHN</name>
<feature type="domain" description="Flagella basal body P-ring formation protein FlgA SAF" evidence="2">
    <location>
        <begin position="102"/>
        <end position="168"/>
    </location>
</feature>
<dbReference type="EMBL" id="JBDLBR010000002">
    <property type="protein sequence ID" value="MEN7536793.1"/>
    <property type="molecule type" value="Genomic_DNA"/>
</dbReference>
<dbReference type="RefSeq" id="WP_346784242.1">
    <property type="nucleotide sequence ID" value="NZ_JBDLBR010000002.1"/>
</dbReference>
<evidence type="ECO:0000256" key="1">
    <source>
        <dbReference type="SAM" id="SignalP"/>
    </source>
</evidence>
<feature type="chain" id="PRO_5045334604" evidence="1">
    <location>
        <begin position="23"/>
        <end position="171"/>
    </location>
</feature>